<dbReference type="PANTHER" id="PTHR34975:SF2">
    <property type="entry name" value="SPORE GERMINATION PROTEIN A2"/>
    <property type="match status" value="1"/>
</dbReference>
<evidence type="ECO:0000256" key="6">
    <source>
        <dbReference type="ARBA" id="ARBA00022989"/>
    </source>
</evidence>
<comment type="similarity">
    <text evidence="2">Belongs to the amino acid-polyamine-organocation (APC) superfamily. Spore germination protein (SGP) (TC 2.A.3.9) family.</text>
</comment>
<comment type="subcellular location">
    <subcellularLocation>
        <location evidence="1">Membrane</location>
        <topology evidence="1">Multi-pass membrane protein</topology>
    </subcellularLocation>
</comment>
<evidence type="ECO:0000256" key="1">
    <source>
        <dbReference type="ARBA" id="ARBA00004141"/>
    </source>
</evidence>
<dbReference type="InterPro" id="IPR004761">
    <property type="entry name" value="Spore_GerAB"/>
</dbReference>
<keyword evidence="6 8" id="KW-1133">Transmembrane helix</keyword>
<feature type="transmembrane region" description="Helical" evidence="8">
    <location>
        <begin position="335"/>
        <end position="353"/>
    </location>
</feature>
<protein>
    <submittedName>
        <fullName evidence="9">Spore germination protein</fullName>
    </submittedName>
</protein>
<feature type="transmembrane region" description="Helical" evidence="8">
    <location>
        <begin position="311"/>
        <end position="329"/>
    </location>
</feature>
<evidence type="ECO:0000256" key="3">
    <source>
        <dbReference type="ARBA" id="ARBA00022448"/>
    </source>
</evidence>
<keyword evidence="10" id="KW-1185">Reference proteome</keyword>
<feature type="transmembrane region" description="Helical" evidence="8">
    <location>
        <begin position="223"/>
        <end position="243"/>
    </location>
</feature>
<evidence type="ECO:0000313" key="10">
    <source>
        <dbReference type="Proteomes" id="UP001203665"/>
    </source>
</evidence>
<keyword evidence="3" id="KW-0813">Transport</keyword>
<keyword evidence="7 8" id="KW-0472">Membrane</keyword>
<feature type="transmembrane region" description="Helical" evidence="8">
    <location>
        <begin position="272"/>
        <end position="291"/>
    </location>
</feature>
<feature type="transmembrane region" description="Helical" evidence="8">
    <location>
        <begin position="80"/>
        <end position="102"/>
    </location>
</feature>
<feature type="transmembrane region" description="Helical" evidence="8">
    <location>
        <begin position="122"/>
        <end position="139"/>
    </location>
</feature>
<dbReference type="EMBL" id="JAMQJY010000001">
    <property type="protein sequence ID" value="MCM2676276.1"/>
    <property type="molecule type" value="Genomic_DNA"/>
</dbReference>
<feature type="transmembrane region" description="Helical" evidence="8">
    <location>
        <begin position="193"/>
        <end position="211"/>
    </location>
</feature>
<evidence type="ECO:0000256" key="2">
    <source>
        <dbReference type="ARBA" id="ARBA00007998"/>
    </source>
</evidence>
<gene>
    <name evidence="9" type="ORF">NDM98_12735</name>
</gene>
<feature type="transmembrane region" description="Helical" evidence="8">
    <location>
        <begin position="46"/>
        <end position="68"/>
    </location>
</feature>
<feature type="transmembrane region" description="Helical" evidence="8">
    <location>
        <begin position="146"/>
        <end position="168"/>
    </location>
</feature>
<comment type="caution">
    <text evidence="9">The sequence shown here is derived from an EMBL/GenBank/DDBJ whole genome shotgun (WGS) entry which is preliminary data.</text>
</comment>
<evidence type="ECO:0000256" key="8">
    <source>
        <dbReference type="SAM" id="Phobius"/>
    </source>
</evidence>
<name>A0ABT0XK49_9BACI</name>
<evidence type="ECO:0000256" key="4">
    <source>
        <dbReference type="ARBA" id="ARBA00022544"/>
    </source>
</evidence>
<organism evidence="9 10">
    <name type="scientific">Alkalicoccobacillus plakortidis</name>
    <dbReference type="NCBI Taxonomy" id="444060"/>
    <lineage>
        <taxon>Bacteria</taxon>
        <taxon>Bacillati</taxon>
        <taxon>Bacillota</taxon>
        <taxon>Bacilli</taxon>
        <taxon>Bacillales</taxon>
        <taxon>Bacillaceae</taxon>
        <taxon>Alkalicoccobacillus</taxon>
    </lineage>
</organism>
<sequence length="368" mass="42821">MHHLDTPNETRMLSPFFSFFIIMSVQINVGILGFERIITKYSGHDAWISVVITGLFVHLFIWLTYQILNKNQGDLVSIHIKTFGVFIGTIMNIYFLCYFFLLSYTVIRTYVEIIQVWMFPDVKAWVLSLLLVILSYSYVTRGLRVITGFAIVSLLITLPLLFANYFTFPHTHPSNLLPIATHSVTDLFKGVRAMTLNILGFCVLFMVYPFLKNAPTSQKWSHLAIVFNMSLYLFAIILTTVYFSENQLEQTIWATITLWKVVDLSVVERFEYIGVSLWLFVVLPSFCLLLWAASRLTKRMLHWKQRTGLRLISILLFFCSFFLLGRSGVESLNDFTSNVGFYTIYFYIPFLFFSQKVSSRIQNWRNAK</sequence>
<evidence type="ECO:0000256" key="7">
    <source>
        <dbReference type="ARBA" id="ARBA00023136"/>
    </source>
</evidence>
<dbReference type="RefSeq" id="WP_251608198.1">
    <property type="nucleotide sequence ID" value="NZ_JAMQJY010000001.1"/>
</dbReference>
<evidence type="ECO:0000313" key="9">
    <source>
        <dbReference type="EMBL" id="MCM2676276.1"/>
    </source>
</evidence>
<accession>A0ABT0XK49</accession>
<reference evidence="9" key="1">
    <citation type="submission" date="2022-06" db="EMBL/GenBank/DDBJ databases">
        <title>Alkalicoccobacillus porphyridii sp. nov., isolated from a marine red alga, Porphyridium purpureum and reclassification of Shouchella plakortidis and Shouchella gibsonii as Alkalicoccobacillus plakortidis comb. nov. and Alkalicoccobacillus gibsonii comb. nov.</title>
        <authorList>
            <person name="Kim K.H."/>
            <person name="Lee J.K."/>
            <person name="Han D.M."/>
            <person name="Baek J.H."/>
            <person name="Jeon C.O."/>
        </authorList>
    </citation>
    <scope>NUCLEOTIDE SEQUENCE</scope>
    <source>
        <strain evidence="9">DSM 19153</strain>
    </source>
</reference>
<keyword evidence="4" id="KW-0309">Germination</keyword>
<keyword evidence="5 8" id="KW-0812">Transmembrane</keyword>
<evidence type="ECO:0000256" key="5">
    <source>
        <dbReference type="ARBA" id="ARBA00022692"/>
    </source>
</evidence>
<dbReference type="PANTHER" id="PTHR34975">
    <property type="entry name" value="SPORE GERMINATION PROTEIN A2"/>
    <property type="match status" value="1"/>
</dbReference>
<proteinExistence type="inferred from homology"/>
<dbReference type="NCBIfam" id="TIGR00912">
    <property type="entry name" value="2A0309"/>
    <property type="match status" value="1"/>
</dbReference>
<dbReference type="Proteomes" id="UP001203665">
    <property type="component" value="Unassembled WGS sequence"/>
</dbReference>
<dbReference type="Pfam" id="PF03845">
    <property type="entry name" value="Spore_permease"/>
    <property type="match status" value="1"/>
</dbReference>
<feature type="transmembrane region" description="Helical" evidence="8">
    <location>
        <begin position="12"/>
        <end position="34"/>
    </location>
</feature>